<evidence type="ECO:0000256" key="5">
    <source>
        <dbReference type="ARBA" id="ARBA00022840"/>
    </source>
</evidence>
<dbReference type="InterPro" id="IPR011994">
    <property type="entry name" value="Cytidylate_kinase_dom"/>
</dbReference>
<dbReference type="RefSeq" id="WP_010013842.1">
    <property type="nucleotide sequence ID" value="NZ_AEOS01000218.1"/>
</dbReference>
<evidence type="ECO:0000256" key="1">
    <source>
        <dbReference type="ARBA" id="ARBA00009427"/>
    </source>
</evidence>
<dbReference type="EC" id="2.7.4.25" evidence="8"/>
<keyword evidence="2 8" id="KW-0808">Transferase</keyword>
<feature type="binding site" evidence="8">
    <location>
        <begin position="11"/>
        <end position="19"/>
    </location>
    <ligand>
        <name>ATP</name>
        <dbReference type="ChEBI" id="CHEBI:30616"/>
    </ligand>
</feature>
<dbReference type="SUPFAM" id="SSF52540">
    <property type="entry name" value="P-loop containing nucleoside triphosphate hydrolases"/>
    <property type="match status" value="1"/>
</dbReference>
<dbReference type="GO" id="GO:0006220">
    <property type="term" value="P:pyrimidine nucleotide metabolic process"/>
    <property type="evidence" value="ECO:0007669"/>
    <property type="project" value="UniProtKB-UniRule"/>
</dbReference>
<dbReference type="AlphaFoldDB" id="A0A2D1KP12"/>
<dbReference type="GO" id="GO:0005829">
    <property type="term" value="C:cytosol"/>
    <property type="evidence" value="ECO:0007669"/>
    <property type="project" value="TreeGrafter"/>
</dbReference>
<comment type="catalytic activity">
    <reaction evidence="6 8">
        <text>dCMP + ATP = dCDP + ADP</text>
        <dbReference type="Rhea" id="RHEA:25094"/>
        <dbReference type="ChEBI" id="CHEBI:30616"/>
        <dbReference type="ChEBI" id="CHEBI:57566"/>
        <dbReference type="ChEBI" id="CHEBI:58593"/>
        <dbReference type="ChEBI" id="CHEBI:456216"/>
        <dbReference type="EC" id="2.7.4.25"/>
    </reaction>
</comment>
<comment type="similarity">
    <text evidence="1 8">Belongs to the cytidylate kinase family. Type 1 subfamily.</text>
</comment>
<evidence type="ECO:0000256" key="2">
    <source>
        <dbReference type="ARBA" id="ARBA00022679"/>
    </source>
</evidence>
<dbReference type="EMBL" id="CP017697">
    <property type="protein sequence ID" value="ATO43792.1"/>
    <property type="molecule type" value="Genomic_DNA"/>
</dbReference>
<dbReference type="GO" id="GO:0036430">
    <property type="term" value="F:CMP kinase activity"/>
    <property type="evidence" value="ECO:0007669"/>
    <property type="project" value="RHEA"/>
</dbReference>
<evidence type="ECO:0000256" key="8">
    <source>
        <dbReference type="HAMAP-Rule" id="MF_00238"/>
    </source>
</evidence>
<dbReference type="Pfam" id="PF02224">
    <property type="entry name" value="Cytidylate_kin"/>
    <property type="match status" value="1"/>
</dbReference>
<dbReference type="GO" id="GO:0015949">
    <property type="term" value="P:nucleobase-containing small molecule interconversion"/>
    <property type="evidence" value="ECO:0007669"/>
    <property type="project" value="TreeGrafter"/>
</dbReference>
<comment type="subcellular location">
    <subcellularLocation>
        <location evidence="8">Cytoplasm</location>
    </subcellularLocation>
</comment>
<proteinExistence type="inferred from homology"/>
<dbReference type="OrthoDB" id="9807434at2"/>
<reference evidence="9 10" key="1">
    <citation type="submission" date="2016-10" db="EMBL/GenBank/DDBJ databases">
        <title>The whole genome sequencing and assembly of L. cotyniformis subsp. torquens DSM 20004 strain.</title>
        <authorList>
            <person name="Park M.-K."/>
            <person name="Lee Y.-J."/>
            <person name="Yi H."/>
            <person name="Bahn Y.-S."/>
            <person name="Kim J.F."/>
            <person name="Lee D.-W."/>
        </authorList>
    </citation>
    <scope>NUCLEOTIDE SEQUENCE [LARGE SCALE GENOMIC DNA]</scope>
    <source>
        <strain evidence="9 10">DSM 20004</strain>
    </source>
</reference>
<evidence type="ECO:0000256" key="4">
    <source>
        <dbReference type="ARBA" id="ARBA00022777"/>
    </source>
</evidence>
<evidence type="ECO:0000313" key="10">
    <source>
        <dbReference type="Proteomes" id="UP000223559"/>
    </source>
</evidence>
<comment type="catalytic activity">
    <reaction evidence="7 8">
        <text>CMP + ATP = CDP + ADP</text>
        <dbReference type="Rhea" id="RHEA:11600"/>
        <dbReference type="ChEBI" id="CHEBI:30616"/>
        <dbReference type="ChEBI" id="CHEBI:58069"/>
        <dbReference type="ChEBI" id="CHEBI:60377"/>
        <dbReference type="ChEBI" id="CHEBI:456216"/>
        <dbReference type="EC" id="2.7.4.25"/>
    </reaction>
</comment>
<evidence type="ECO:0000256" key="6">
    <source>
        <dbReference type="ARBA" id="ARBA00047615"/>
    </source>
</evidence>
<dbReference type="HAMAP" id="MF_00238">
    <property type="entry name" value="Cytidyl_kinase_type1"/>
    <property type="match status" value="1"/>
</dbReference>
<name>A0A2D1KP12_9LACO</name>
<dbReference type="GO" id="GO:0036431">
    <property type="term" value="F:dCMP kinase activity"/>
    <property type="evidence" value="ECO:0007669"/>
    <property type="project" value="InterPro"/>
</dbReference>
<dbReference type="InterPro" id="IPR027417">
    <property type="entry name" value="P-loop_NTPase"/>
</dbReference>
<evidence type="ECO:0000256" key="7">
    <source>
        <dbReference type="ARBA" id="ARBA00048478"/>
    </source>
</evidence>
<sequence length="228" mass="24554">MTAALQIAIDGPASAGKSTVAKLVAKQLRYTYCDTGAMYRALTLAAMQKQIDLHDEPAVLAVLAEITISFKPGEPEQQVFVNEQEVTQAIRQPDVTNNVSTVAALGGVRQQLVQHQQKIAAAGGIVMDGRDIGTAVLPNAAVKIFLVASVAERAQRRYAENIRKGINTPLAVLQQEIEVRDKKDSTRAVSPLTQAKDAVLVDTTALSIEQVVAKIIAITNEKQKDMNK</sequence>
<organism evidence="9 10">
    <name type="scientific">Loigolactobacillus coryniformis subsp. torquens DSM 20004 = KCTC 3535</name>
    <dbReference type="NCBI Taxonomy" id="1423822"/>
    <lineage>
        <taxon>Bacteria</taxon>
        <taxon>Bacillati</taxon>
        <taxon>Bacillota</taxon>
        <taxon>Bacilli</taxon>
        <taxon>Lactobacillales</taxon>
        <taxon>Lactobacillaceae</taxon>
        <taxon>Loigolactobacillus</taxon>
    </lineage>
</organism>
<dbReference type="NCBIfam" id="TIGR00017">
    <property type="entry name" value="cmk"/>
    <property type="match status" value="1"/>
</dbReference>
<dbReference type="KEGG" id="lcy:LC20004_07655"/>
<dbReference type="PANTHER" id="PTHR21299:SF2">
    <property type="entry name" value="CYTIDYLATE KINASE"/>
    <property type="match status" value="1"/>
</dbReference>
<dbReference type="PANTHER" id="PTHR21299">
    <property type="entry name" value="CYTIDYLATE KINASE/PANTOATE-BETA-ALANINE LIGASE"/>
    <property type="match status" value="1"/>
</dbReference>
<keyword evidence="3 8" id="KW-0547">Nucleotide-binding</keyword>
<protein>
    <recommendedName>
        <fullName evidence="8">Cytidylate kinase</fullName>
        <shortName evidence="8">CK</shortName>
        <ecNumber evidence="8">2.7.4.25</ecNumber>
    </recommendedName>
    <alternativeName>
        <fullName evidence="8">Cytidine monophosphate kinase</fullName>
        <shortName evidence="8">CMP kinase</shortName>
    </alternativeName>
</protein>
<dbReference type="InterPro" id="IPR003136">
    <property type="entry name" value="Cytidylate_kin"/>
</dbReference>
<evidence type="ECO:0000313" key="9">
    <source>
        <dbReference type="EMBL" id="ATO43792.1"/>
    </source>
</evidence>
<dbReference type="GO" id="GO:0005524">
    <property type="term" value="F:ATP binding"/>
    <property type="evidence" value="ECO:0007669"/>
    <property type="project" value="UniProtKB-UniRule"/>
</dbReference>
<keyword evidence="10" id="KW-1185">Reference proteome</keyword>
<keyword evidence="8" id="KW-0963">Cytoplasm</keyword>
<evidence type="ECO:0000256" key="3">
    <source>
        <dbReference type="ARBA" id="ARBA00022741"/>
    </source>
</evidence>
<gene>
    <name evidence="8" type="primary">cmk</name>
    <name evidence="9" type="ORF">LC20004_07655</name>
</gene>
<keyword evidence="5 8" id="KW-0067">ATP-binding</keyword>
<keyword evidence="4 8" id="KW-0418">Kinase</keyword>
<dbReference type="Gene3D" id="3.40.50.300">
    <property type="entry name" value="P-loop containing nucleotide triphosphate hydrolases"/>
    <property type="match status" value="1"/>
</dbReference>
<accession>A0A2D1KP12</accession>
<dbReference type="Proteomes" id="UP000223559">
    <property type="component" value="Chromosome"/>
</dbReference>
<dbReference type="CDD" id="cd02020">
    <property type="entry name" value="CMPK"/>
    <property type="match status" value="1"/>
</dbReference>